<evidence type="ECO:0000313" key="1">
    <source>
        <dbReference type="EMBL" id="TNJ26218.1"/>
    </source>
</evidence>
<dbReference type="VEuPathDB" id="GiardiaDB:GMRT_14842"/>
<proteinExistence type="predicted"/>
<sequence>MEGSTRTLDLITNGVIFLVHESVLLRDNLFPSGLEVFHTLLEGVPSLIMGMRAIAICDLSTMIDPILIFAILRRIPIVSESDAKTYFKALVRPLLDLDYEELRLFDLTDNVVEQLQRVAPPSSNGMLLEAFKPVSSFPTQIYFLSTHLSTDRTYGRIEDEVQWPIALSLSSPKIHGYLVIPDVTWEQLKAEVPTPSHINHILPIGYVPSNAMVVVLESDSLLPSYYDVIHILLRMTIQVQI</sequence>
<accession>A0A4Z1SRG1</accession>
<keyword evidence="2" id="KW-1185">Reference proteome</keyword>
<name>A0A4Z1SRG1_GIAMU</name>
<dbReference type="EMBL" id="VDLU01000005">
    <property type="protein sequence ID" value="TNJ26218.1"/>
    <property type="molecule type" value="Genomic_DNA"/>
</dbReference>
<protein>
    <submittedName>
        <fullName evidence="1">Uncharacterized protein</fullName>
    </submittedName>
</protein>
<gene>
    <name evidence="1" type="ORF">GMRT_14842</name>
</gene>
<dbReference type="Proteomes" id="UP000315496">
    <property type="component" value="Chromosome 5"/>
</dbReference>
<evidence type="ECO:0000313" key="2">
    <source>
        <dbReference type="Proteomes" id="UP000315496"/>
    </source>
</evidence>
<comment type="caution">
    <text evidence="1">The sequence shown here is derived from an EMBL/GenBank/DDBJ whole genome shotgun (WGS) entry which is preliminary data.</text>
</comment>
<dbReference type="AlphaFoldDB" id="A0A4Z1SRG1"/>
<organism evidence="1 2">
    <name type="scientific">Giardia muris</name>
    <dbReference type="NCBI Taxonomy" id="5742"/>
    <lineage>
        <taxon>Eukaryota</taxon>
        <taxon>Metamonada</taxon>
        <taxon>Diplomonadida</taxon>
        <taxon>Hexamitidae</taxon>
        <taxon>Giardiinae</taxon>
        <taxon>Giardia</taxon>
    </lineage>
</organism>
<reference evidence="1 2" key="1">
    <citation type="submission" date="2019-05" db="EMBL/GenBank/DDBJ databases">
        <title>The compact genome of Giardia muris reveals important steps in the evolution of intestinal protozoan parasites.</title>
        <authorList>
            <person name="Xu F."/>
            <person name="Jimenez-Gonzalez A."/>
            <person name="Einarsson E."/>
            <person name="Astvaldsson A."/>
            <person name="Peirasmaki D."/>
            <person name="Eckmann L."/>
            <person name="Andersson J.O."/>
            <person name="Svard S.G."/>
            <person name="Jerlstrom-Hultqvist J."/>
        </authorList>
    </citation>
    <scope>NUCLEOTIDE SEQUENCE [LARGE SCALE GENOMIC DNA]</scope>
    <source>
        <strain evidence="1 2">Roberts-Thomson</strain>
    </source>
</reference>